<proteinExistence type="predicted"/>
<evidence type="ECO:0008006" key="3">
    <source>
        <dbReference type="Google" id="ProtNLM"/>
    </source>
</evidence>
<dbReference type="AlphaFoldDB" id="A0A8H2Y2H1"/>
<protein>
    <recommendedName>
        <fullName evidence="3">HNH nuclease domain-containing protein</fullName>
    </recommendedName>
</protein>
<accession>A0A8H2Y2H1</accession>
<gene>
    <name evidence="1" type="ORF">RDB_LOCUS40040</name>
</gene>
<sequence>MSTAIPLPPPGNMFDEDEETRNAYARLLPLGDQREVAIRILGQMLIQAPTLNGRRRVAKCINQCDTSQEVVELGEFHLGYFTKHFKALRTASAPPPLSFGELQLDLPVEAPITHAEAKKQGLMRDNYRCMLSGAVDDDAVESLPWLYAEVVANHAKVADTRCSLIVPEHIACEDIAGSINTSTSNIQTIPRLFGIANDFCPNQPAIFDLRNILTLEVGVQVCFKKFVIWLEPTGAVDNQYYIVRKEDYHYRDLPGVVTLSSTSPDLPLPDPKYLAFHAACARILKFSGASDFIISFLDEVEDTHVLSGDGSSGELLNHLLRAESLAVS</sequence>
<evidence type="ECO:0000313" key="2">
    <source>
        <dbReference type="Proteomes" id="UP000663861"/>
    </source>
</evidence>
<reference evidence="1" key="1">
    <citation type="submission" date="2021-01" db="EMBL/GenBank/DDBJ databases">
        <authorList>
            <person name="Kaushik A."/>
        </authorList>
    </citation>
    <scope>NUCLEOTIDE SEQUENCE</scope>
    <source>
        <strain evidence="1">AG4-RS23</strain>
    </source>
</reference>
<comment type="caution">
    <text evidence="1">The sequence shown here is derived from an EMBL/GenBank/DDBJ whole genome shotgun (WGS) entry which is preliminary data.</text>
</comment>
<evidence type="ECO:0000313" key="1">
    <source>
        <dbReference type="EMBL" id="CAE6440666.1"/>
    </source>
</evidence>
<dbReference type="Proteomes" id="UP000663861">
    <property type="component" value="Unassembled WGS sequence"/>
</dbReference>
<name>A0A8H2Y2H1_9AGAM</name>
<organism evidence="1 2">
    <name type="scientific">Rhizoctonia solani</name>
    <dbReference type="NCBI Taxonomy" id="456999"/>
    <lineage>
        <taxon>Eukaryota</taxon>
        <taxon>Fungi</taxon>
        <taxon>Dikarya</taxon>
        <taxon>Basidiomycota</taxon>
        <taxon>Agaricomycotina</taxon>
        <taxon>Agaricomycetes</taxon>
        <taxon>Cantharellales</taxon>
        <taxon>Ceratobasidiaceae</taxon>
        <taxon>Rhizoctonia</taxon>
    </lineage>
</organism>
<dbReference type="EMBL" id="CAJMWY010000601">
    <property type="protein sequence ID" value="CAE6440666.1"/>
    <property type="molecule type" value="Genomic_DNA"/>
</dbReference>